<dbReference type="GO" id="GO:0032040">
    <property type="term" value="C:small-subunit processome"/>
    <property type="evidence" value="ECO:0007669"/>
    <property type="project" value="TreeGrafter"/>
</dbReference>
<gene>
    <name evidence="12" type="ORF">Dda_3831</name>
</gene>
<evidence type="ECO:0000256" key="7">
    <source>
        <dbReference type="SAM" id="MobiDB-lite"/>
    </source>
</evidence>
<feature type="transmembrane region" description="Helical" evidence="8">
    <location>
        <begin position="765"/>
        <end position="786"/>
    </location>
</feature>
<comment type="similarity">
    <text evidence="2">Belongs to the WD repeat NOL10/ENP2 family.</text>
</comment>
<dbReference type="Proteomes" id="UP001221413">
    <property type="component" value="Unassembled WGS sequence"/>
</dbReference>
<comment type="subcellular location">
    <subcellularLocation>
        <location evidence="1">Nucleus</location>
        <location evidence="1">Nucleolus</location>
    </subcellularLocation>
</comment>
<keyword evidence="3 6" id="KW-0853">WD repeat</keyword>
<dbReference type="GO" id="GO:0030686">
    <property type="term" value="C:90S preribosome"/>
    <property type="evidence" value="ECO:0007669"/>
    <property type="project" value="TreeGrafter"/>
</dbReference>
<dbReference type="InterPro" id="IPR040382">
    <property type="entry name" value="NOL10/Enp2"/>
</dbReference>
<feature type="compositionally biased region" description="Polar residues" evidence="7">
    <location>
        <begin position="538"/>
        <end position="557"/>
    </location>
</feature>
<feature type="repeat" description="WD" evidence="6">
    <location>
        <begin position="219"/>
        <end position="260"/>
    </location>
</feature>
<evidence type="ECO:0000256" key="6">
    <source>
        <dbReference type="PROSITE-ProRule" id="PRU00221"/>
    </source>
</evidence>
<evidence type="ECO:0000256" key="8">
    <source>
        <dbReference type="SAM" id="Phobius"/>
    </source>
</evidence>
<feature type="compositionally biased region" description="Basic and acidic residues" evidence="7">
    <location>
        <begin position="635"/>
        <end position="646"/>
    </location>
</feature>
<evidence type="ECO:0000256" key="4">
    <source>
        <dbReference type="ARBA" id="ARBA00022737"/>
    </source>
</evidence>
<dbReference type="InterPro" id="IPR056551">
    <property type="entry name" value="Beta-prop_NOL10_N"/>
</dbReference>
<proteinExistence type="inferred from homology"/>
<dbReference type="EMBL" id="JAQGDS010000004">
    <property type="protein sequence ID" value="KAJ6261164.1"/>
    <property type="molecule type" value="Genomic_DNA"/>
</dbReference>
<evidence type="ECO:0000259" key="11">
    <source>
        <dbReference type="Pfam" id="PF23098"/>
    </source>
</evidence>
<evidence type="ECO:0000259" key="10">
    <source>
        <dbReference type="Pfam" id="PF23097"/>
    </source>
</evidence>
<dbReference type="InterPro" id="IPR015943">
    <property type="entry name" value="WD40/YVTN_repeat-like_dom_sf"/>
</dbReference>
<dbReference type="Gene3D" id="2.130.10.10">
    <property type="entry name" value="YVTN repeat-like/Quinoprotein amine dehydrogenase"/>
    <property type="match status" value="1"/>
</dbReference>
<dbReference type="Pfam" id="PF23098">
    <property type="entry name" value="Beta-prop_NOL10_N"/>
    <property type="match status" value="1"/>
</dbReference>
<dbReference type="Pfam" id="PF08159">
    <property type="entry name" value="NUC153"/>
    <property type="match status" value="1"/>
</dbReference>
<dbReference type="PANTHER" id="PTHR14927">
    <property type="entry name" value="NUCLEOLAR PROTEIN 10"/>
    <property type="match status" value="1"/>
</dbReference>
<dbReference type="InterPro" id="IPR036322">
    <property type="entry name" value="WD40_repeat_dom_sf"/>
</dbReference>
<dbReference type="GO" id="GO:0000462">
    <property type="term" value="P:maturation of SSU-rRNA from tricistronic rRNA transcript (SSU-rRNA, 5.8S rRNA, LSU-rRNA)"/>
    <property type="evidence" value="ECO:0007669"/>
    <property type="project" value="TreeGrafter"/>
</dbReference>
<dbReference type="InterPro" id="IPR056550">
    <property type="entry name" value="NOL10_2nd"/>
</dbReference>
<sequence length="874" mass="98337">MKLTQTNDVKVYTVSGSDTGRSLPDWIARKRKRSLKNDLAWQSRIELIQDFGFPEASNRVRVTEDGQWCMATGTYKPQMHLYDFNSLSLSFERHTNIENLTFILLEDSWRKSVHLQIDRYIEFHTPMGLHHRLRIPRYGRDLVYCRRSAEVLVPAEGRDIYRVNLERGGFMKPFEANEDVQEVLTGVQSDVHGLLAFGTDQGTTELWDPRIGSRVATVERAAMDSITALAFDPSGLQLATGTSEGLIRLYDLRSPLPLLTKDQGYSYPIKNLIYLPPIHSESETKLLSADKRIIKIWNPSDGSPWTSIEPTVDINDVAHVKGSGMLLTANEGPDMHTFFIPELGPAPKWCSFLDNVTEEMEESVISGVNGEVSATTYDNYKFLTKPQLEQLSLSHLVGSSVLRPYMHGYFVKQELYEQARLIANPWGWEEQRKKMVQERIEKEREGRIRSSGKKVASKVKVNQKLAERLAKLEERLDRRAARKAEKEKQKERDEEEEGGADDESEAADKGDNEAKSTIMQDPRFKDLWTNPDFEVDETSFQYMLRNPSSRPTTNNTSDEPRKRLTAVEEEAEESSIASSDSSSDSEPEAAPRPKKQAAAPVMRISTASYRSQNHNRKEEEMAERKQQSFGSRVAAGEHRQRREKQYKNTPVYGEVEFSYKVDKKKPAGKSDMQVPATNGASSARRKDRRSASGNAFRRMGIYLIPPLEELEKMSSTTLLLLSLLHFSLSNAVPTPTTSGSTSTTSASADPTNSPSTNRFSLSARVSVICGVVAISLIAVGALFYGYRKYNQRVLRRRTQIRMDQMQSSLAARLQQAQKDGSGEDDGAAKVYEGANGRGVHMQVTEITAGSPVETPVVGEKNPFKTAIVRDRPAR</sequence>
<feature type="region of interest" description="Disordered" evidence="7">
    <location>
        <begin position="480"/>
        <end position="648"/>
    </location>
</feature>
<dbReference type="SUPFAM" id="SSF50978">
    <property type="entry name" value="WD40 repeat-like"/>
    <property type="match status" value="1"/>
</dbReference>
<comment type="caution">
    <text evidence="12">The sequence shown here is derived from an EMBL/GenBank/DDBJ whole genome shotgun (WGS) entry which is preliminary data.</text>
</comment>
<evidence type="ECO:0000256" key="5">
    <source>
        <dbReference type="ARBA" id="ARBA00023242"/>
    </source>
</evidence>
<feature type="domain" description="Nucleolar protein 10-like N-terminal" evidence="11">
    <location>
        <begin position="1"/>
        <end position="363"/>
    </location>
</feature>
<feature type="domain" description="Nucleolar protein 10-like second" evidence="10">
    <location>
        <begin position="377"/>
        <end position="424"/>
    </location>
</feature>
<dbReference type="AlphaFoldDB" id="A0AAD6IYM5"/>
<protein>
    <submittedName>
        <fullName evidence="12">Ribosome biogenesis protein ENP2</fullName>
    </submittedName>
</protein>
<evidence type="ECO:0000259" key="9">
    <source>
        <dbReference type="Pfam" id="PF08159"/>
    </source>
</evidence>
<feature type="compositionally biased region" description="Basic and acidic residues" evidence="7">
    <location>
        <begin position="615"/>
        <end position="626"/>
    </location>
</feature>
<feature type="domain" description="NUC153" evidence="9">
    <location>
        <begin position="521"/>
        <end position="548"/>
    </location>
</feature>
<feature type="region of interest" description="Disordered" evidence="7">
    <location>
        <begin position="732"/>
        <end position="757"/>
    </location>
</feature>
<feature type="compositionally biased region" description="Low complexity" evidence="7">
    <location>
        <begin position="732"/>
        <end position="756"/>
    </location>
</feature>
<keyword evidence="5" id="KW-0539">Nucleus</keyword>
<feature type="compositionally biased region" description="Acidic residues" evidence="7">
    <location>
        <begin position="493"/>
        <end position="505"/>
    </location>
</feature>
<dbReference type="Pfam" id="PF23097">
    <property type="entry name" value="NOL10_2nd"/>
    <property type="match status" value="1"/>
</dbReference>
<name>A0AAD6IYM5_DREDA</name>
<feature type="region of interest" description="Disordered" evidence="7">
    <location>
        <begin position="663"/>
        <end position="692"/>
    </location>
</feature>
<dbReference type="PROSITE" id="PS50082">
    <property type="entry name" value="WD_REPEATS_2"/>
    <property type="match status" value="1"/>
</dbReference>
<keyword evidence="8" id="KW-0812">Transmembrane</keyword>
<evidence type="ECO:0000313" key="12">
    <source>
        <dbReference type="EMBL" id="KAJ6261164.1"/>
    </source>
</evidence>
<dbReference type="InterPro" id="IPR012580">
    <property type="entry name" value="NUC153"/>
</dbReference>
<evidence type="ECO:0000256" key="2">
    <source>
        <dbReference type="ARBA" id="ARBA00005264"/>
    </source>
</evidence>
<organism evidence="12 13">
    <name type="scientific">Drechslerella dactyloides</name>
    <name type="common">Nematode-trapping fungus</name>
    <name type="synonym">Arthrobotrys dactyloides</name>
    <dbReference type="NCBI Taxonomy" id="74499"/>
    <lineage>
        <taxon>Eukaryota</taxon>
        <taxon>Fungi</taxon>
        <taxon>Dikarya</taxon>
        <taxon>Ascomycota</taxon>
        <taxon>Pezizomycotina</taxon>
        <taxon>Orbiliomycetes</taxon>
        <taxon>Orbiliales</taxon>
        <taxon>Orbiliaceae</taxon>
        <taxon>Drechslerella</taxon>
    </lineage>
</organism>
<feature type="compositionally biased region" description="Low complexity" evidence="7">
    <location>
        <begin position="574"/>
        <end position="584"/>
    </location>
</feature>
<accession>A0AAD6IYM5</accession>
<keyword evidence="4" id="KW-0677">Repeat</keyword>
<feature type="compositionally biased region" description="Basic and acidic residues" evidence="7">
    <location>
        <begin position="480"/>
        <end position="492"/>
    </location>
</feature>
<keyword evidence="8" id="KW-1133">Transmembrane helix</keyword>
<keyword evidence="8" id="KW-0472">Membrane</keyword>
<dbReference type="InterPro" id="IPR001680">
    <property type="entry name" value="WD40_rpt"/>
</dbReference>
<evidence type="ECO:0000256" key="1">
    <source>
        <dbReference type="ARBA" id="ARBA00004604"/>
    </source>
</evidence>
<reference evidence="12" key="1">
    <citation type="submission" date="2023-01" db="EMBL/GenBank/DDBJ databases">
        <title>The chitinases involved in constricting ring structure development in the nematode-trapping fungus Drechslerella dactyloides.</title>
        <authorList>
            <person name="Wang R."/>
            <person name="Zhang L."/>
            <person name="Tang P."/>
            <person name="Li S."/>
            <person name="Liang L."/>
        </authorList>
    </citation>
    <scope>NUCLEOTIDE SEQUENCE</scope>
    <source>
        <strain evidence="12">YMF1.00031</strain>
    </source>
</reference>
<dbReference type="PANTHER" id="PTHR14927:SF0">
    <property type="entry name" value="NUCLEOLAR PROTEIN 10"/>
    <property type="match status" value="1"/>
</dbReference>
<evidence type="ECO:0000313" key="13">
    <source>
        <dbReference type="Proteomes" id="UP001221413"/>
    </source>
</evidence>
<evidence type="ECO:0000256" key="3">
    <source>
        <dbReference type="ARBA" id="ARBA00022574"/>
    </source>
</evidence>
<keyword evidence="13" id="KW-1185">Reference proteome</keyword>